<dbReference type="AlphaFoldDB" id="A0AAW6T5J0"/>
<dbReference type="SUPFAM" id="SSF51126">
    <property type="entry name" value="Pectin lyase-like"/>
    <property type="match status" value="1"/>
</dbReference>
<feature type="compositionally biased region" description="Basic and acidic residues" evidence="1">
    <location>
        <begin position="29"/>
        <end position="45"/>
    </location>
</feature>
<gene>
    <name evidence="2" type="ORF">QF206_01325</name>
</gene>
<feature type="compositionally biased region" description="Polar residues" evidence="1">
    <location>
        <begin position="69"/>
        <end position="80"/>
    </location>
</feature>
<dbReference type="InterPro" id="IPR011050">
    <property type="entry name" value="Pectin_lyase_fold/virulence"/>
</dbReference>
<protein>
    <recommendedName>
        <fullName evidence="4">Right handed beta helix domain-containing protein</fullName>
    </recommendedName>
</protein>
<evidence type="ECO:0000313" key="2">
    <source>
        <dbReference type="EMBL" id="MDI2097609.1"/>
    </source>
</evidence>
<dbReference type="RefSeq" id="WP_281487397.1">
    <property type="nucleotide sequence ID" value="NZ_CP159582.1"/>
</dbReference>
<reference evidence="2 3" key="1">
    <citation type="submission" date="2023-04" db="EMBL/GenBank/DDBJ databases">
        <title>Klugiella caeni sp. nov. isolated from the sludge of biochemical tank.</title>
        <authorList>
            <person name="Geng K."/>
        </authorList>
    </citation>
    <scope>NUCLEOTIDE SEQUENCE [LARGE SCALE GENOMIC DNA]</scope>
    <source>
        <strain evidence="2 3">YN-L-19</strain>
    </source>
</reference>
<evidence type="ECO:0000256" key="1">
    <source>
        <dbReference type="SAM" id="MobiDB-lite"/>
    </source>
</evidence>
<dbReference type="EMBL" id="JASATX010000001">
    <property type="protein sequence ID" value="MDI2097609.1"/>
    <property type="molecule type" value="Genomic_DNA"/>
</dbReference>
<organism evidence="2 3">
    <name type="scientific">Ruicaihuangia caeni</name>
    <dbReference type="NCBI Taxonomy" id="3042517"/>
    <lineage>
        <taxon>Bacteria</taxon>
        <taxon>Bacillati</taxon>
        <taxon>Actinomycetota</taxon>
        <taxon>Actinomycetes</taxon>
        <taxon>Micrococcales</taxon>
        <taxon>Microbacteriaceae</taxon>
        <taxon>Ruicaihuangia</taxon>
    </lineage>
</organism>
<feature type="compositionally biased region" description="Polar residues" evidence="1">
    <location>
        <begin position="12"/>
        <end position="28"/>
    </location>
</feature>
<dbReference type="Proteomes" id="UP001321506">
    <property type="component" value="Unassembled WGS sequence"/>
</dbReference>
<sequence>MSASLTAWGVTSAGSTEASAAKPTTSKSETSKDWKNDKTKNDKWGKGKPSTGTPSTDSGTTEPDSTTDVNDSGSTETDSVVATEPTPAPAPAPEPAPAPAPAPAPTGGVPSASTTGVPAGTTLSAMSGLTITTPGTVLDARHIKGNVTIAADNVTIKNSLIEGLVNIRPPYKGLLLQRVEIAGPGTSAAAYENAVGYSNFTCDGCNVHGWGKGFMMDNNVTVKNSWVHDLVVSGDPAGSGSHNETILSLGGSNFTIVNNRLDSGRAGNFSASIALYNQWGPIKDTLVQGNLMNGGGYCLYAGYDVAGKNHPSNLRIVDNTFGTSVSPKCGSYGPAVAFYSGNGNVWSGNAMQGGAAVAAPKGGM</sequence>
<evidence type="ECO:0008006" key="4">
    <source>
        <dbReference type="Google" id="ProtNLM"/>
    </source>
</evidence>
<feature type="compositionally biased region" description="Low complexity" evidence="1">
    <location>
        <begin position="47"/>
        <end position="68"/>
    </location>
</feature>
<feature type="compositionally biased region" description="Pro residues" evidence="1">
    <location>
        <begin position="86"/>
        <end position="104"/>
    </location>
</feature>
<evidence type="ECO:0000313" key="3">
    <source>
        <dbReference type="Proteomes" id="UP001321506"/>
    </source>
</evidence>
<proteinExistence type="predicted"/>
<comment type="caution">
    <text evidence="2">The sequence shown here is derived from an EMBL/GenBank/DDBJ whole genome shotgun (WGS) entry which is preliminary data.</text>
</comment>
<feature type="region of interest" description="Disordered" evidence="1">
    <location>
        <begin position="1"/>
        <end position="117"/>
    </location>
</feature>
<keyword evidence="3" id="KW-1185">Reference proteome</keyword>
<accession>A0AAW6T5J0</accession>
<name>A0AAW6T5J0_9MICO</name>